<reference evidence="1 2" key="1">
    <citation type="submission" date="2016-10" db="EMBL/GenBank/DDBJ databases">
        <authorList>
            <person name="de Groot N.N."/>
        </authorList>
    </citation>
    <scope>NUCLEOTIDE SEQUENCE [LARGE SCALE GENOMIC DNA]</scope>
    <source>
        <strain evidence="1 2">DSM 16213</strain>
    </source>
</reference>
<evidence type="ECO:0000313" key="2">
    <source>
        <dbReference type="Proteomes" id="UP000199585"/>
    </source>
</evidence>
<evidence type="ECO:0000313" key="1">
    <source>
        <dbReference type="EMBL" id="SEM98228.1"/>
    </source>
</evidence>
<dbReference type="OrthoDB" id="7862941at2"/>
<keyword evidence="2" id="KW-1185">Reference proteome</keyword>
<name>A0A1H8CV55_9RHOB</name>
<protein>
    <submittedName>
        <fullName evidence="1">Uncharacterized protein</fullName>
    </submittedName>
</protein>
<sequence length="156" mass="17070">MNLVGLMNRLLRYAARRGLRDARLLIPSESLQTDDPHVPVRQDDGSLQLHLFSANFDDRAAADAFCAAPPGTDQPSRLTRELDGAFIDESEVEVIHGDILARLQEFLPPSEADDILLRLAGDDTLIVVTENAFHGLSYTLDDTATLTYLGPVTVAV</sequence>
<dbReference type="STRING" id="245187.SAMN04488003_107100"/>
<organism evidence="1 2">
    <name type="scientific">Loktanella fryxellensis</name>
    <dbReference type="NCBI Taxonomy" id="245187"/>
    <lineage>
        <taxon>Bacteria</taxon>
        <taxon>Pseudomonadati</taxon>
        <taxon>Pseudomonadota</taxon>
        <taxon>Alphaproteobacteria</taxon>
        <taxon>Rhodobacterales</taxon>
        <taxon>Roseobacteraceae</taxon>
        <taxon>Loktanella</taxon>
    </lineage>
</organism>
<accession>A0A1H8CV55</accession>
<dbReference type="RefSeq" id="WP_089901026.1">
    <property type="nucleotide sequence ID" value="NZ_FOCI01000007.1"/>
</dbReference>
<dbReference type="AlphaFoldDB" id="A0A1H8CV55"/>
<dbReference type="Proteomes" id="UP000199585">
    <property type="component" value="Unassembled WGS sequence"/>
</dbReference>
<dbReference type="EMBL" id="FOCI01000007">
    <property type="protein sequence ID" value="SEM98228.1"/>
    <property type="molecule type" value="Genomic_DNA"/>
</dbReference>
<gene>
    <name evidence="1" type="ORF">SAMN04488003_107100</name>
</gene>
<proteinExistence type="predicted"/>